<name>A0A094WMV3_ALKAL</name>
<evidence type="ECO:0000313" key="6">
    <source>
        <dbReference type="EMBL" id="THG91534.1"/>
    </source>
</evidence>
<feature type="domain" description="HTH marR-type" evidence="4">
    <location>
        <begin position="1"/>
        <end position="143"/>
    </location>
</feature>
<dbReference type="GO" id="GO:0003700">
    <property type="term" value="F:DNA-binding transcription factor activity"/>
    <property type="evidence" value="ECO:0007669"/>
    <property type="project" value="InterPro"/>
</dbReference>
<accession>A0A094WMV3</accession>
<dbReference type="PANTHER" id="PTHR42756">
    <property type="entry name" value="TRANSCRIPTIONAL REGULATOR, MARR"/>
    <property type="match status" value="1"/>
</dbReference>
<dbReference type="GO" id="GO:0003677">
    <property type="term" value="F:DNA binding"/>
    <property type="evidence" value="ECO:0007669"/>
    <property type="project" value="UniProtKB-KW"/>
</dbReference>
<evidence type="ECO:0000256" key="2">
    <source>
        <dbReference type="ARBA" id="ARBA00023125"/>
    </source>
</evidence>
<evidence type="ECO:0000256" key="3">
    <source>
        <dbReference type="ARBA" id="ARBA00023163"/>
    </source>
</evidence>
<evidence type="ECO:0000259" key="4">
    <source>
        <dbReference type="PROSITE" id="PS50995"/>
    </source>
</evidence>
<reference evidence="5 7" key="1">
    <citation type="journal article" date="2014" name="Genome Announc.">
        <title>Draft Genome Sequence of Bacillus alcalophilus AV1934, a Classic Alkaliphile Isolated from Human Feces in 1934.</title>
        <authorList>
            <person name="Attie O."/>
            <person name="Jayaprakash A."/>
            <person name="Shah H."/>
            <person name="Paulsen I.T."/>
            <person name="Morino M."/>
            <person name="Takahashi Y."/>
            <person name="Narumi I."/>
            <person name="Sachidanandam R."/>
            <person name="Satoh K."/>
            <person name="Ito M."/>
            <person name="Krulwich T.A."/>
        </authorList>
    </citation>
    <scope>NUCLEOTIDE SEQUENCE [LARGE SCALE GENOMIC DNA]</scope>
    <source>
        <strain evidence="5 7">AV1934</strain>
    </source>
</reference>
<dbReference type="AlphaFoldDB" id="A0A094WMV3"/>
<evidence type="ECO:0000313" key="7">
    <source>
        <dbReference type="Proteomes" id="UP000002754"/>
    </source>
</evidence>
<dbReference type="RefSeq" id="WP_003324041.1">
    <property type="nucleotide sequence ID" value="NZ_ALPT02000033.1"/>
</dbReference>
<dbReference type="EMBL" id="JALP01000065">
    <property type="protein sequence ID" value="THG91534.1"/>
    <property type="molecule type" value="Genomic_DNA"/>
</dbReference>
<organism evidence="5 7">
    <name type="scientific">Alkalihalobacillus alcalophilus ATCC 27647 = CGMCC 1.3604</name>
    <dbReference type="NCBI Taxonomy" id="1218173"/>
    <lineage>
        <taxon>Bacteria</taxon>
        <taxon>Bacillati</taxon>
        <taxon>Bacillota</taxon>
        <taxon>Bacilli</taxon>
        <taxon>Bacillales</taxon>
        <taxon>Bacillaceae</taxon>
        <taxon>Alkalihalobacillus</taxon>
    </lineage>
</organism>
<evidence type="ECO:0000313" key="5">
    <source>
        <dbReference type="EMBL" id="KGA97273.1"/>
    </source>
</evidence>
<dbReference type="EMBL" id="ALPT02000033">
    <property type="protein sequence ID" value="KGA97273.1"/>
    <property type="molecule type" value="Genomic_DNA"/>
</dbReference>
<comment type="caution">
    <text evidence="5">The sequence shown here is derived from an EMBL/GenBank/DDBJ whole genome shotgun (WGS) entry which is preliminary data.</text>
</comment>
<evidence type="ECO:0000256" key="1">
    <source>
        <dbReference type="ARBA" id="ARBA00023015"/>
    </source>
</evidence>
<dbReference type="InterPro" id="IPR036388">
    <property type="entry name" value="WH-like_DNA-bd_sf"/>
</dbReference>
<dbReference type="eggNOG" id="COG1846">
    <property type="taxonomic scope" value="Bacteria"/>
</dbReference>
<dbReference type="STRING" id="1218173.BALCAV_0211255"/>
<protein>
    <recommendedName>
        <fullName evidence="4">HTH marR-type domain-containing protein</fullName>
    </recommendedName>
</protein>
<keyword evidence="7" id="KW-1185">Reference proteome</keyword>
<keyword evidence="3" id="KW-0804">Transcription</keyword>
<reference evidence="6 8" key="2">
    <citation type="submission" date="2014-01" db="EMBL/GenBank/DDBJ databases">
        <title>Draft genome sequencing of Bacillus alcalophilus CGMCC 1.3604.</title>
        <authorList>
            <person name="Yang J."/>
            <person name="Diao L."/>
            <person name="Yang S."/>
        </authorList>
    </citation>
    <scope>NUCLEOTIDE SEQUENCE [LARGE SCALE GENOMIC DNA]</scope>
    <source>
        <strain evidence="6 8">CGMCC 1.3604</strain>
    </source>
</reference>
<dbReference type="OrthoDB" id="2355600at2"/>
<dbReference type="InterPro" id="IPR000835">
    <property type="entry name" value="HTH_MarR-typ"/>
</dbReference>
<dbReference type="InterPro" id="IPR036390">
    <property type="entry name" value="WH_DNA-bd_sf"/>
</dbReference>
<proteinExistence type="predicted"/>
<dbReference type="Proteomes" id="UP000297014">
    <property type="component" value="Unassembled WGS sequence"/>
</dbReference>
<sequence length="150" mass="17827">MMEEYREILLKIETAIHSIGKYVLPQISHLSQVQLTKKQEAILFLYLRNPKITLKEMADYLEVSKSAVTQLVNKLEEDDLLIRTIKKENRREVQLELGEKGQKIKEELDKFEKKVLDEYFTKIPMDDLKQVSKTVEMFEKIVREEARRTK</sequence>
<gene>
    <name evidence="6" type="ORF">AJ85_04440</name>
    <name evidence="5" type="ORF">BALCAV_0211255</name>
</gene>
<dbReference type="PANTHER" id="PTHR42756:SF1">
    <property type="entry name" value="TRANSCRIPTIONAL REPRESSOR OF EMRAB OPERON"/>
    <property type="match status" value="1"/>
</dbReference>
<dbReference type="Proteomes" id="UP000002754">
    <property type="component" value="Unassembled WGS sequence"/>
</dbReference>
<dbReference type="Gene3D" id="1.10.10.10">
    <property type="entry name" value="Winged helix-like DNA-binding domain superfamily/Winged helix DNA-binding domain"/>
    <property type="match status" value="1"/>
</dbReference>
<dbReference type="PROSITE" id="PS50995">
    <property type="entry name" value="HTH_MARR_2"/>
    <property type="match status" value="1"/>
</dbReference>
<evidence type="ECO:0000313" key="8">
    <source>
        <dbReference type="Proteomes" id="UP000297014"/>
    </source>
</evidence>
<dbReference type="Pfam" id="PF01047">
    <property type="entry name" value="MarR"/>
    <property type="match status" value="1"/>
</dbReference>
<keyword evidence="1" id="KW-0805">Transcription regulation</keyword>
<keyword evidence="2" id="KW-0238">DNA-binding</keyword>
<dbReference type="SUPFAM" id="SSF46785">
    <property type="entry name" value="Winged helix' DNA-binding domain"/>
    <property type="match status" value="1"/>
</dbReference>
<dbReference type="SMART" id="SM00347">
    <property type="entry name" value="HTH_MARR"/>
    <property type="match status" value="1"/>
</dbReference>